<accession>A0A4Z2FVH0</accession>
<reference evidence="2 3" key="1">
    <citation type="submission" date="2019-03" db="EMBL/GenBank/DDBJ databases">
        <title>First draft genome of Liparis tanakae, snailfish: a comprehensive survey of snailfish specific genes.</title>
        <authorList>
            <person name="Kim W."/>
            <person name="Song I."/>
            <person name="Jeong J.-H."/>
            <person name="Kim D."/>
            <person name="Kim S."/>
            <person name="Ryu S."/>
            <person name="Song J.Y."/>
            <person name="Lee S.K."/>
        </authorList>
    </citation>
    <scope>NUCLEOTIDE SEQUENCE [LARGE SCALE GENOMIC DNA]</scope>
    <source>
        <tissue evidence="2">Muscle</tissue>
    </source>
</reference>
<organism evidence="2 3">
    <name type="scientific">Liparis tanakae</name>
    <name type="common">Tanaka's snailfish</name>
    <dbReference type="NCBI Taxonomy" id="230148"/>
    <lineage>
        <taxon>Eukaryota</taxon>
        <taxon>Metazoa</taxon>
        <taxon>Chordata</taxon>
        <taxon>Craniata</taxon>
        <taxon>Vertebrata</taxon>
        <taxon>Euteleostomi</taxon>
        <taxon>Actinopterygii</taxon>
        <taxon>Neopterygii</taxon>
        <taxon>Teleostei</taxon>
        <taxon>Neoteleostei</taxon>
        <taxon>Acanthomorphata</taxon>
        <taxon>Eupercaria</taxon>
        <taxon>Perciformes</taxon>
        <taxon>Cottioidei</taxon>
        <taxon>Cottales</taxon>
        <taxon>Liparidae</taxon>
        <taxon>Liparis</taxon>
    </lineage>
</organism>
<protein>
    <recommendedName>
        <fullName evidence="4">Secreted protein</fullName>
    </recommendedName>
</protein>
<proteinExistence type="predicted"/>
<evidence type="ECO:0000313" key="2">
    <source>
        <dbReference type="EMBL" id="TNN44664.1"/>
    </source>
</evidence>
<evidence type="ECO:0000256" key="1">
    <source>
        <dbReference type="SAM" id="SignalP"/>
    </source>
</evidence>
<name>A0A4Z2FVH0_9TELE</name>
<keyword evidence="1" id="KW-0732">Signal</keyword>
<comment type="caution">
    <text evidence="2">The sequence shown here is derived from an EMBL/GenBank/DDBJ whole genome shotgun (WGS) entry which is preliminary data.</text>
</comment>
<evidence type="ECO:0008006" key="4">
    <source>
        <dbReference type="Google" id="ProtNLM"/>
    </source>
</evidence>
<feature type="chain" id="PRO_5021235846" description="Secreted protein" evidence="1">
    <location>
        <begin position="28"/>
        <end position="130"/>
    </location>
</feature>
<evidence type="ECO:0000313" key="3">
    <source>
        <dbReference type="Proteomes" id="UP000314294"/>
    </source>
</evidence>
<dbReference type="EMBL" id="SRLO01000890">
    <property type="protein sequence ID" value="TNN44664.1"/>
    <property type="molecule type" value="Genomic_DNA"/>
</dbReference>
<dbReference type="Proteomes" id="UP000314294">
    <property type="component" value="Unassembled WGS sequence"/>
</dbReference>
<dbReference type="AlphaFoldDB" id="A0A4Z2FVH0"/>
<feature type="signal peptide" evidence="1">
    <location>
        <begin position="1"/>
        <end position="27"/>
    </location>
</feature>
<keyword evidence="3" id="KW-1185">Reference proteome</keyword>
<sequence length="130" mass="13399">MRVVVTRLELVLRGGLCLLHQIVVALGDAPAVGGGHGGTQGAAGGRLQVLPVVTASSRTDEEATPVSTPRFTFLKMRIHGTKSNTVSSHLALTQGLVCISRPAPQLPCFSDAAGRKPLSGASSSATALMW</sequence>
<gene>
    <name evidence="2" type="ORF">EYF80_045140</name>
</gene>